<accession>W1P4B9</accession>
<dbReference type="OMA" id="TTINALC"/>
<dbReference type="eggNOG" id="ENOG502QR3C">
    <property type="taxonomic scope" value="Eukaryota"/>
</dbReference>
<sequence length="133" mass="15210">MAREFFSLYKLEKQHKHRLYINVGDALKADVKGGFTGLLIDLFSEGRVIPELQERETWENLKLVLRNRGRIMINYGGKFVEPEDSSRDGHSIMMETLKVMESVFLGQVHILQLGYAKEESCIALTGPLPDREA</sequence>
<organism evidence="1 2">
    <name type="scientific">Amborella trichopoda</name>
    <dbReference type="NCBI Taxonomy" id="13333"/>
    <lineage>
        <taxon>Eukaryota</taxon>
        <taxon>Viridiplantae</taxon>
        <taxon>Streptophyta</taxon>
        <taxon>Embryophyta</taxon>
        <taxon>Tracheophyta</taxon>
        <taxon>Spermatophyta</taxon>
        <taxon>Magnoliopsida</taxon>
        <taxon>Amborellales</taxon>
        <taxon>Amborellaceae</taxon>
        <taxon>Amborella</taxon>
    </lineage>
</organism>
<dbReference type="Gene3D" id="3.40.50.150">
    <property type="entry name" value="Vaccinia Virus protein VP39"/>
    <property type="match status" value="1"/>
</dbReference>
<keyword evidence="2" id="KW-1185">Reference proteome</keyword>
<dbReference type="STRING" id="13333.W1P4B9"/>
<gene>
    <name evidence="1" type="ORF">AMTR_s00083p00035110</name>
</gene>
<dbReference type="HOGENOM" id="CLU_053055_3_0_1"/>
<evidence type="ECO:0000313" key="1">
    <source>
        <dbReference type="EMBL" id="ERN02504.1"/>
    </source>
</evidence>
<dbReference type="AlphaFoldDB" id="W1P4B9"/>
<dbReference type="InterPro" id="IPR029063">
    <property type="entry name" value="SAM-dependent_MTases_sf"/>
</dbReference>
<protein>
    <submittedName>
        <fullName evidence="1">Uncharacterized protein</fullName>
    </submittedName>
</protein>
<evidence type="ECO:0000313" key="2">
    <source>
        <dbReference type="Proteomes" id="UP000017836"/>
    </source>
</evidence>
<dbReference type="Gramene" id="ERN02504">
    <property type="protein sequence ID" value="ERN02504"/>
    <property type="gene ID" value="AMTR_s00083p00035110"/>
</dbReference>
<proteinExistence type="predicted"/>
<dbReference type="SUPFAM" id="SSF53335">
    <property type="entry name" value="S-adenosyl-L-methionine-dependent methyltransferases"/>
    <property type="match status" value="1"/>
</dbReference>
<dbReference type="EMBL" id="KI394526">
    <property type="protein sequence ID" value="ERN02504.1"/>
    <property type="molecule type" value="Genomic_DNA"/>
</dbReference>
<name>W1P4B9_AMBTC</name>
<dbReference type="Proteomes" id="UP000017836">
    <property type="component" value="Unassembled WGS sequence"/>
</dbReference>
<reference evidence="2" key="1">
    <citation type="journal article" date="2013" name="Science">
        <title>The Amborella genome and the evolution of flowering plants.</title>
        <authorList>
            <consortium name="Amborella Genome Project"/>
        </authorList>
    </citation>
    <scope>NUCLEOTIDE SEQUENCE [LARGE SCALE GENOMIC DNA]</scope>
</reference>